<feature type="domain" description="OmpA-like" evidence="6">
    <location>
        <begin position="62"/>
        <end position="178"/>
    </location>
</feature>
<evidence type="ECO:0000256" key="1">
    <source>
        <dbReference type="ARBA" id="ARBA00004442"/>
    </source>
</evidence>
<dbReference type="Pfam" id="PF00691">
    <property type="entry name" value="OmpA"/>
    <property type="match status" value="1"/>
</dbReference>
<dbReference type="AlphaFoldDB" id="A0A0J9EA57"/>
<dbReference type="RefSeq" id="WP_049645618.1">
    <property type="nucleotide sequence ID" value="NZ_LFTY01000002.1"/>
</dbReference>
<keyword evidence="3" id="KW-0998">Cell outer membrane</keyword>
<dbReference type="CDD" id="cd07185">
    <property type="entry name" value="OmpA_C-like"/>
    <property type="match status" value="1"/>
</dbReference>
<dbReference type="Proteomes" id="UP000037178">
    <property type="component" value="Unassembled WGS sequence"/>
</dbReference>
<dbReference type="Gene3D" id="3.30.1330.60">
    <property type="entry name" value="OmpA-like domain"/>
    <property type="match status" value="1"/>
</dbReference>
<feature type="region of interest" description="Disordered" evidence="5">
    <location>
        <begin position="200"/>
        <end position="220"/>
    </location>
</feature>
<dbReference type="PROSITE" id="PS51123">
    <property type="entry name" value="OMPA_2"/>
    <property type="match status" value="1"/>
</dbReference>
<evidence type="ECO:0000256" key="4">
    <source>
        <dbReference type="PROSITE-ProRule" id="PRU00473"/>
    </source>
</evidence>
<dbReference type="InterPro" id="IPR006664">
    <property type="entry name" value="OMP_bac"/>
</dbReference>
<accession>A0A0J9EA57</accession>
<dbReference type="InterPro" id="IPR006665">
    <property type="entry name" value="OmpA-like"/>
</dbReference>
<dbReference type="InterPro" id="IPR036737">
    <property type="entry name" value="OmpA-like_sf"/>
</dbReference>
<keyword evidence="8" id="KW-1185">Reference proteome</keyword>
<reference evidence="7 8" key="1">
    <citation type="submission" date="2015-06" db="EMBL/GenBank/DDBJ databases">
        <title>Draft genome sequence of an Alphaproteobacteria species associated to the Mediterranean sponge Oscarella lobularis.</title>
        <authorList>
            <person name="Jourda C."/>
            <person name="Santini S."/>
            <person name="Claverie J.-M."/>
        </authorList>
    </citation>
    <scope>NUCLEOTIDE SEQUENCE [LARGE SCALE GENOMIC DNA]</scope>
    <source>
        <strain evidence="7">IGS</strain>
    </source>
</reference>
<evidence type="ECO:0000256" key="5">
    <source>
        <dbReference type="SAM" id="MobiDB-lite"/>
    </source>
</evidence>
<evidence type="ECO:0000313" key="7">
    <source>
        <dbReference type="EMBL" id="KMW59521.1"/>
    </source>
</evidence>
<dbReference type="PRINTS" id="PR01021">
    <property type="entry name" value="OMPADOMAIN"/>
</dbReference>
<protein>
    <submittedName>
        <fullName evidence="7">Outer membrane lipoprotein, OmpA family</fullName>
    </submittedName>
</protein>
<dbReference type="OrthoDB" id="9810367at2"/>
<dbReference type="EMBL" id="LFTY01000002">
    <property type="protein sequence ID" value="KMW59521.1"/>
    <property type="molecule type" value="Genomic_DNA"/>
</dbReference>
<evidence type="ECO:0000313" key="8">
    <source>
        <dbReference type="Proteomes" id="UP000037178"/>
    </source>
</evidence>
<evidence type="ECO:0000256" key="2">
    <source>
        <dbReference type="ARBA" id="ARBA00023136"/>
    </source>
</evidence>
<dbReference type="InterPro" id="IPR050330">
    <property type="entry name" value="Bact_OuterMem_StrucFunc"/>
</dbReference>
<dbReference type="PROSITE" id="PS51257">
    <property type="entry name" value="PROKAR_LIPOPROTEIN"/>
    <property type="match status" value="1"/>
</dbReference>
<dbReference type="STRING" id="1675527.AIOL_004503"/>
<comment type="subcellular location">
    <subcellularLocation>
        <location evidence="1">Cell outer membrane</location>
    </subcellularLocation>
</comment>
<dbReference type="GO" id="GO:0009279">
    <property type="term" value="C:cell outer membrane"/>
    <property type="evidence" value="ECO:0007669"/>
    <property type="project" value="UniProtKB-SubCell"/>
</dbReference>
<evidence type="ECO:0000259" key="6">
    <source>
        <dbReference type="PROSITE" id="PS51123"/>
    </source>
</evidence>
<dbReference type="PATRIC" id="fig|1675527.3.peg.4711"/>
<name>A0A0J9EA57_9RHOB</name>
<sequence length="220" mass="24397">MGLRKVTLFAAVGLATLAACGNNENWHKEAGSFYTSRGSFGEATALNIAYQTGERSFVVDLNNRFSQEVLTTVNFAFNSAQLDEAARDILRVQAQWIKQFPEIRFKVYGHTDAVGSRGYNKQLGKRRAHAVVNFLTTQGIHRSRLVAAISFGEDQPLIVTQGRERLNRRTVTEVTGFMSNNPATLDGKYAEIIMREYIESATEQPPNTESGLESISGQSE</sequence>
<feature type="compositionally biased region" description="Polar residues" evidence="5">
    <location>
        <begin position="201"/>
        <end position="220"/>
    </location>
</feature>
<dbReference type="SUPFAM" id="SSF103088">
    <property type="entry name" value="OmpA-like"/>
    <property type="match status" value="1"/>
</dbReference>
<keyword evidence="2 4" id="KW-0472">Membrane</keyword>
<dbReference type="PANTHER" id="PTHR30329">
    <property type="entry name" value="STATOR ELEMENT OF FLAGELLAR MOTOR COMPLEX"/>
    <property type="match status" value="1"/>
</dbReference>
<keyword evidence="7" id="KW-0449">Lipoprotein</keyword>
<dbReference type="PANTHER" id="PTHR30329:SF21">
    <property type="entry name" value="LIPOPROTEIN YIAD-RELATED"/>
    <property type="match status" value="1"/>
</dbReference>
<evidence type="ECO:0000256" key="3">
    <source>
        <dbReference type="ARBA" id="ARBA00023237"/>
    </source>
</evidence>
<organism evidence="7 8">
    <name type="scientific">Candidatus Rhodobacter oscarellae</name>
    <dbReference type="NCBI Taxonomy" id="1675527"/>
    <lineage>
        <taxon>Bacteria</taxon>
        <taxon>Pseudomonadati</taxon>
        <taxon>Pseudomonadota</taxon>
        <taxon>Alphaproteobacteria</taxon>
        <taxon>Rhodobacterales</taxon>
        <taxon>Rhodobacter group</taxon>
        <taxon>Rhodobacter</taxon>
    </lineage>
</organism>
<gene>
    <name evidence="7" type="ORF">AIOL_004503</name>
</gene>
<comment type="caution">
    <text evidence="7">The sequence shown here is derived from an EMBL/GenBank/DDBJ whole genome shotgun (WGS) entry which is preliminary data.</text>
</comment>
<proteinExistence type="predicted"/>